<protein>
    <submittedName>
        <fullName evidence="1">Endonuclease V</fullName>
        <ecNumber evidence="1">3.1.21.7</ecNumber>
    </submittedName>
</protein>
<evidence type="ECO:0000313" key="1">
    <source>
        <dbReference type="EMBL" id="STS79349.1"/>
    </source>
</evidence>
<proteinExistence type="predicted"/>
<sequence length="55" mass="5724">MDLAALRTQQQQLAASVERADRLDRDPPALIGGADVGFEQEGEITPGCDGAADLA</sequence>
<reference evidence="1 2" key="1">
    <citation type="submission" date="2018-06" db="EMBL/GenBank/DDBJ databases">
        <authorList>
            <consortium name="Pathogen Informatics"/>
            <person name="Doyle S."/>
        </authorList>
    </citation>
    <scope>NUCLEOTIDE SEQUENCE [LARGE SCALE GENOMIC DNA]</scope>
    <source>
        <strain evidence="1 2">NCTC9140</strain>
    </source>
</reference>
<keyword evidence="1" id="KW-0540">Nuclease</keyword>
<accession>A0A377TJ58</accession>
<keyword evidence="1" id="KW-0378">Hydrolase</keyword>
<name>A0A377TJ58_KLEPN</name>
<dbReference type="Proteomes" id="UP000254938">
    <property type="component" value="Unassembled WGS sequence"/>
</dbReference>
<dbReference type="EC" id="3.1.21.7" evidence="1"/>
<gene>
    <name evidence="1" type="primary">nfi_1</name>
    <name evidence="1" type="ORF">NCTC9140_01022</name>
</gene>
<dbReference type="AlphaFoldDB" id="A0A377TJ58"/>
<organism evidence="1 2">
    <name type="scientific">Klebsiella pneumoniae</name>
    <dbReference type="NCBI Taxonomy" id="573"/>
    <lineage>
        <taxon>Bacteria</taxon>
        <taxon>Pseudomonadati</taxon>
        <taxon>Pseudomonadota</taxon>
        <taxon>Gammaproteobacteria</taxon>
        <taxon>Enterobacterales</taxon>
        <taxon>Enterobacteriaceae</taxon>
        <taxon>Klebsiella/Raoultella group</taxon>
        <taxon>Klebsiella</taxon>
        <taxon>Klebsiella pneumoniae complex</taxon>
    </lineage>
</organism>
<dbReference type="Gene3D" id="3.30.2170.10">
    <property type="entry name" value="archaeoglobus fulgidus dsm 4304 superfamily"/>
    <property type="match status" value="1"/>
</dbReference>
<keyword evidence="1" id="KW-0255">Endonuclease</keyword>
<dbReference type="GO" id="GO:0043737">
    <property type="term" value="F:deoxyribonuclease V activity"/>
    <property type="evidence" value="ECO:0007669"/>
    <property type="project" value="UniProtKB-EC"/>
</dbReference>
<dbReference type="EMBL" id="UGKQ01000007">
    <property type="protein sequence ID" value="STS79349.1"/>
    <property type="molecule type" value="Genomic_DNA"/>
</dbReference>
<evidence type="ECO:0000313" key="2">
    <source>
        <dbReference type="Proteomes" id="UP000254938"/>
    </source>
</evidence>